<evidence type="ECO:0000256" key="4">
    <source>
        <dbReference type="ARBA" id="ARBA00023315"/>
    </source>
</evidence>
<evidence type="ECO:0000256" key="1">
    <source>
        <dbReference type="ARBA" id="ARBA00007274"/>
    </source>
</evidence>
<protein>
    <submittedName>
        <fullName evidence="5">CatB-related O-acetyltransferase</fullName>
    </submittedName>
</protein>
<dbReference type="PANTHER" id="PTHR43300">
    <property type="entry name" value="ACETYLTRANSFERASE"/>
    <property type="match status" value="1"/>
</dbReference>
<gene>
    <name evidence="5" type="ORF">JBL43_00090</name>
</gene>
<dbReference type="InterPro" id="IPR001451">
    <property type="entry name" value="Hexapep"/>
</dbReference>
<dbReference type="InterPro" id="IPR050179">
    <property type="entry name" value="Trans_hexapeptide_repeat"/>
</dbReference>
<proteinExistence type="inferred from homology"/>
<dbReference type="EMBL" id="JAEHFJ010000001">
    <property type="protein sequence ID" value="MBJ2172616.1"/>
    <property type="molecule type" value="Genomic_DNA"/>
</dbReference>
<keyword evidence="6" id="KW-1185">Reference proteome</keyword>
<comment type="similarity">
    <text evidence="1">Belongs to the transferase hexapeptide repeat family.</text>
</comment>
<evidence type="ECO:0000313" key="6">
    <source>
        <dbReference type="Proteomes" id="UP000623301"/>
    </source>
</evidence>
<dbReference type="InterPro" id="IPR011004">
    <property type="entry name" value="Trimer_LpxA-like_sf"/>
</dbReference>
<sequence>MTNSKIGNHSYVNSKTSVNRTSIGKFCSIGSNVVFGLGKHPTTIISTHPAFYSNNKSFKTFADKVYFKEYENIKIGNDVWIGYNSIIMDGVNIGNGAIIAAGAVVTKDVKPYEVVGGVPARHIKYRFTHDMINLIEKTEWWNNDEDFFKDNYKIFLDNEKFINYFKNRN</sequence>
<organism evidence="5 6">
    <name type="scientific">Aureibaculum flavum</name>
    <dbReference type="NCBI Taxonomy" id="2795986"/>
    <lineage>
        <taxon>Bacteria</taxon>
        <taxon>Pseudomonadati</taxon>
        <taxon>Bacteroidota</taxon>
        <taxon>Flavobacteriia</taxon>
        <taxon>Flavobacteriales</taxon>
        <taxon>Flavobacteriaceae</taxon>
        <taxon>Aureibaculum</taxon>
    </lineage>
</organism>
<evidence type="ECO:0000313" key="5">
    <source>
        <dbReference type="EMBL" id="MBJ2172616.1"/>
    </source>
</evidence>
<dbReference type="SUPFAM" id="SSF51161">
    <property type="entry name" value="Trimeric LpxA-like enzymes"/>
    <property type="match status" value="1"/>
</dbReference>
<keyword evidence="4" id="KW-0012">Acyltransferase</keyword>
<name>A0ABS0WKX6_9FLAO</name>
<dbReference type="Gene3D" id="2.160.10.10">
    <property type="entry name" value="Hexapeptide repeat proteins"/>
    <property type="match status" value="1"/>
</dbReference>
<evidence type="ECO:0000256" key="3">
    <source>
        <dbReference type="ARBA" id="ARBA00022737"/>
    </source>
</evidence>
<dbReference type="PROSITE" id="PS00101">
    <property type="entry name" value="HEXAPEP_TRANSFERASES"/>
    <property type="match status" value="1"/>
</dbReference>
<comment type="caution">
    <text evidence="5">The sequence shown here is derived from an EMBL/GenBank/DDBJ whole genome shotgun (WGS) entry which is preliminary data.</text>
</comment>
<evidence type="ECO:0000256" key="2">
    <source>
        <dbReference type="ARBA" id="ARBA00022679"/>
    </source>
</evidence>
<dbReference type="Proteomes" id="UP000623301">
    <property type="component" value="Unassembled WGS sequence"/>
</dbReference>
<keyword evidence="3" id="KW-0677">Repeat</keyword>
<dbReference type="PANTHER" id="PTHR43300:SF11">
    <property type="entry name" value="ACETYLTRANSFERASE RV3034C-RELATED"/>
    <property type="match status" value="1"/>
</dbReference>
<dbReference type="InterPro" id="IPR018357">
    <property type="entry name" value="Hexapep_transf_CS"/>
</dbReference>
<reference evidence="5 6" key="1">
    <citation type="submission" date="2020-12" db="EMBL/GenBank/DDBJ databases">
        <title>Aureibaculum luteum sp. nov. and Aureibaculum flavum sp. nov., novel members of the family Flavobacteriaceae isolated from Antarctic intertidal sediments.</title>
        <authorList>
            <person name="He X."/>
            <person name="Zhang X."/>
        </authorList>
    </citation>
    <scope>NUCLEOTIDE SEQUENCE [LARGE SCALE GENOMIC DNA]</scope>
    <source>
        <strain evidence="5 6">A20</strain>
    </source>
</reference>
<keyword evidence="2" id="KW-0808">Transferase</keyword>
<dbReference type="CDD" id="cd03349">
    <property type="entry name" value="LbH_XAT"/>
    <property type="match status" value="1"/>
</dbReference>
<accession>A0ABS0WKX6</accession>
<dbReference type="Pfam" id="PF00132">
    <property type="entry name" value="Hexapep"/>
    <property type="match status" value="1"/>
</dbReference>